<dbReference type="RefSeq" id="WP_184338450.1">
    <property type="nucleotide sequence ID" value="NZ_JACHIG010000002.1"/>
</dbReference>
<sequence length="239" mass="26156">MKFFKYDTSTELARPCLRSWLVIFICGFLTACIITLALGLLTWVVALAFTLLKGGVPSPFQHLTMHAAVIIILKAAAVFGALVATVLMLELLRRSRQEAHVKGTHPVIGDYAHRPFYKTWHAEPILPTSRPVRLSGYGSGPSEVQTALWQQFIAQYDGLIATATHSLLSAAHPLQGAEQVKLAPSGITLALDGGLHVGFEYSTVPEDFVPAESEPHPYPTASFTKTLELKSTEWLNDYA</sequence>
<evidence type="ECO:0000256" key="1">
    <source>
        <dbReference type="SAM" id="Phobius"/>
    </source>
</evidence>
<organism evidence="2 3">
    <name type="scientific">Prosthecobacter vanneervenii</name>
    <dbReference type="NCBI Taxonomy" id="48466"/>
    <lineage>
        <taxon>Bacteria</taxon>
        <taxon>Pseudomonadati</taxon>
        <taxon>Verrucomicrobiota</taxon>
        <taxon>Verrucomicrobiia</taxon>
        <taxon>Verrucomicrobiales</taxon>
        <taxon>Verrucomicrobiaceae</taxon>
        <taxon>Prosthecobacter</taxon>
    </lineage>
</organism>
<keyword evidence="3" id="KW-1185">Reference proteome</keyword>
<name>A0A7W8DIW4_9BACT</name>
<evidence type="ECO:0000313" key="3">
    <source>
        <dbReference type="Proteomes" id="UP000590740"/>
    </source>
</evidence>
<gene>
    <name evidence="2" type="ORF">HNQ65_001071</name>
</gene>
<keyword evidence="1" id="KW-0472">Membrane</keyword>
<dbReference type="Proteomes" id="UP000590740">
    <property type="component" value="Unassembled WGS sequence"/>
</dbReference>
<proteinExistence type="predicted"/>
<protein>
    <submittedName>
        <fullName evidence="2">Uncharacterized protein</fullName>
    </submittedName>
</protein>
<evidence type="ECO:0000313" key="2">
    <source>
        <dbReference type="EMBL" id="MBB5031503.1"/>
    </source>
</evidence>
<feature type="transmembrane region" description="Helical" evidence="1">
    <location>
        <begin position="21"/>
        <end position="49"/>
    </location>
</feature>
<accession>A0A7W8DIW4</accession>
<reference evidence="2 3" key="1">
    <citation type="submission" date="2020-08" db="EMBL/GenBank/DDBJ databases">
        <title>Genomic Encyclopedia of Type Strains, Phase IV (KMG-IV): sequencing the most valuable type-strain genomes for metagenomic binning, comparative biology and taxonomic classification.</title>
        <authorList>
            <person name="Goeker M."/>
        </authorList>
    </citation>
    <scope>NUCLEOTIDE SEQUENCE [LARGE SCALE GENOMIC DNA]</scope>
    <source>
        <strain evidence="2 3">DSM 12252</strain>
    </source>
</reference>
<feature type="transmembrane region" description="Helical" evidence="1">
    <location>
        <begin position="69"/>
        <end position="92"/>
    </location>
</feature>
<comment type="caution">
    <text evidence="2">The sequence shown here is derived from an EMBL/GenBank/DDBJ whole genome shotgun (WGS) entry which is preliminary data.</text>
</comment>
<keyword evidence="1" id="KW-0812">Transmembrane</keyword>
<dbReference type="PROSITE" id="PS51257">
    <property type="entry name" value="PROKAR_LIPOPROTEIN"/>
    <property type="match status" value="1"/>
</dbReference>
<keyword evidence="1" id="KW-1133">Transmembrane helix</keyword>
<dbReference type="AlphaFoldDB" id="A0A7W8DIW4"/>
<dbReference type="EMBL" id="JACHIG010000002">
    <property type="protein sequence ID" value="MBB5031503.1"/>
    <property type="molecule type" value="Genomic_DNA"/>
</dbReference>